<feature type="region of interest" description="Disordered" evidence="1">
    <location>
        <begin position="197"/>
        <end position="281"/>
    </location>
</feature>
<feature type="compositionally biased region" description="Basic and acidic residues" evidence="1">
    <location>
        <begin position="197"/>
        <end position="212"/>
    </location>
</feature>
<dbReference type="Proteomes" id="UP000605986">
    <property type="component" value="Unassembled WGS sequence"/>
</dbReference>
<feature type="compositionally biased region" description="Low complexity" evidence="1">
    <location>
        <begin position="249"/>
        <end position="265"/>
    </location>
</feature>
<proteinExistence type="predicted"/>
<feature type="compositionally biased region" description="Basic and acidic residues" evidence="1">
    <location>
        <begin position="485"/>
        <end position="502"/>
    </location>
</feature>
<feature type="compositionally biased region" description="Polar residues" evidence="1">
    <location>
        <begin position="215"/>
        <end position="225"/>
    </location>
</feature>
<dbReference type="AlphaFoldDB" id="A0A8H4KDH9"/>
<organism evidence="2 3">
    <name type="scientific">Fusarium austroafricanum</name>
    <dbReference type="NCBI Taxonomy" id="2364996"/>
    <lineage>
        <taxon>Eukaryota</taxon>
        <taxon>Fungi</taxon>
        <taxon>Dikarya</taxon>
        <taxon>Ascomycota</taxon>
        <taxon>Pezizomycotina</taxon>
        <taxon>Sordariomycetes</taxon>
        <taxon>Hypocreomycetidae</taxon>
        <taxon>Hypocreales</taxon>
        <taxon>Nectriaceae</taxon>
        <taxon>Fusarium</taxon>
        <taxon>Fusarium concolor species complex</taxon>
    </lineage>
</organism>
<feature type="region of interest" description="Disordered" evidence="1">
    <location>
        <begin position="483"/>
        <end position="540"/>
    </location>
</feature>
<feature type="compositionally biased region" description="Polar residues" evidence="1">
    <location>
        <begin position="507"/>
        <end position="531"/>
    </location>
</feature>
<name>A0A8H4KDH9_9HYPO</name>
<evidence type="ECO:0000313" key="2">
    <source>
        <dbReference type="EMBL" id="KAF4447799.1"/>
    </source>
</evidence>
<accession>A0A8H4KDH9</accession>
<reference evidence="2" key="1">
    <citation type="submission" date="2020-01" db="EMBL/GenBank/DDBJ databases">
        <title>Identification and distribution of gene clusters putatively required for synthesis of sphingolipid metabolism inhibitors in phylogenetically diverse species of the filamentous fungus Fusarium.</title>
        <authorList>
            <person name="Kim H.-S."/>
            <person name="Busman M."/>
            <person name="Brown D.W."/>
            <person name="Divon H."/>
            <person name="Uhlig S."/>
            <person name="Proctor R.H."/>
        </authorList>
    </citation>
    <scope>NUCLEOTIDE SEQUENCE</scope>
    <source>
        <strain evidence="2">NRRL 53441</strain>
    </source>
</reference>
<evidence type="ECO:0000256" key="1">
    <source>
        <dbReference type="SAM" id="MobiDB-lite"/>
    </source>
</evidence>
<dbReference type="EMBL" id="JAADJG010000375">
    <property type="protein sequence ID" value="KAF4447799.1"/>
    <property type="molecule type" value="Genomic_DNA"/>
</dbReference>
<sequence length="716" mass="77595">MSDTKDMSPSMRIGYLLGQVGHPLDIQAIIKGYQCYFEATSALCSMGSGTTFANSPLPQREPQPSSAQHFDINFVDNQPANPEHDEPLSGFLESFLLADHATRPQVRSTSSESHIHAVKVQDQGVATCSPSTTNGEPQDDMSIDWLLNASWKDLEPYQEVDSRSQNFKSDHVTMTSSAEGQSLEECLPSTPIDCPTHAKDNESCGKPEHEDPITSPDSFANSTSHAGGLTQFYEGNSSGQPISGEEAILFPTPSTNSTTPQSLPLAYKNSKTPDAPSESRKAPVTLIDLTLDDETVGAMAPTASQTSKATTTAVQPVIELSVSSGSLPSAVPSFLLIGTEGIRFVQFVDPDLQLISIAPLFLKLCDKSFLPQYLYIRPFKLTGLVADMIFTNSCPTDLRKDKKSTPDSNARIFLDNGGFEAWLAYFLASTGEARFNGKEAQRALLGHLENLSVEERAGIARRVADSIHLSAVRPIKSMEQLVSKDTARNNEDPPRIYEDDARPISPPDSTLPDSTLHTSNFTDNSPLTARSHTYAGSCLPEEPPQVVTGASIQDLSSVFPEYISGAIRRDRSATGGHMTAAITMNFPPRSMGEVDCAMTLVVEPNKVERLAMLLFGAHLESDGISREVVLEGGTRAIPHPQFLLQGSPCDAVSELLHFPLVTSTVERPTPRETPSCMAPEFVDSNPLIALSFVQCDDAVRPDHRLSSSFNPPWGPT</sequence>
<keyword evidence="3" id="KW-1185">Reference proteome</keyword>
<dbReference type="OrthoDB" id="3499148at2759"/>
<gene>
    <name evidence="2" type="ORF">F53441_8703</name>
</gene>
<protein>
    <submittedName>
        <fullName evidence="2">Uncharacterized protein</fullName>
    </submittedName>
</protein>
<evidence type="ECO:0000313" key="3">
    <source>
        <dbReference type="Proteomes" id="UP000605986"/>
    </source>
</evidence>
<comment type="caution">
    <text evidence="2">The sequence shown here is derived from an EMBL/GenBank/DDBJ whole genome shotgun (WGS) entry which is preliminary data.</text>
</comment>